<feature type="coiled-coil region" evidence="1">
    <location>
        <begin position="47"/>
        <end position="105"/>
    </location>
</feature>
<dbReference type="EMBL" id="SHOA02000016">
    <property type="protein sequence ID" value="TDH68594.1"/>
    <property type="molecule type" value="Genomic_DNA"/>
</dbReference>
<dbReference type="OrthoDB" id="79215at2759"/>
<sequence>MAASRFKMLFSNAPSDAHEKLLSPKRKLLYGLFAFGPGTILGIYLYSVKLRMEQKNEEIRLKQIESELNVIQERQNKDMTLAEAMEEMRNRLQRLEEITASQEKAAQVEHAAMSQRDEKEVEKATTSTKKIEAALAMLHANQESQEQPTLPKWLTSSLDGAQGRREIRRQDMLQQDVANYVAKQKK</sequence>
<reference evidence="4 5" key="1">
    <citation type="journal article" date="2021" name="Genome Biol.">
        <title>AFLAP: assembly-free linkage analysis pipeline using k-mers from genome sequencing data.</title>
        <authorList>
            <person name="Fletcher K."/>
            <person name="Zhang L."/>
            <person name="Gil J."/>
            <person name="Han R."/>
            <person name="Cavanaugh K."/>
            <person name="Michelmore R."/>
        </authorList>
    </citation>
    <scope>NUCLEOTIDE SEQUENCE [LARGE SCALE GENOMIC DNA]</scope>
    <source>
        <strain evidence="4 5">SF5</strain>
    </source>
</reference>
<keyword evidence="1" id="KW-0175">Coiled coil</keyword>
<keyword evidence="2" id="KW-0472">Membrane</keyword>
<organism evidence="4 5">
    <name type="scientific">Bremia lactucae</name>
    <name type="common">Lettuce downy mildew</name>
    <dbReference type="NCBI Taxonomy" id="4779"/>
    <lineage>
        <taxon>Eukaryota</taxon>
        <taxon>Sar</taxon>
        <taxon>Stramenopiles</taxon>
        <taxon>Oomycota</taxon>
        <taxon>Peronosporomycetes</taxon>
        <taxon>Peronosporales</taxon>
        <taxon>Peronosporaceae</taxon>
        <taxon>Bremia</taxon>
    </lineage>
</organism>
<comment type="caution">
    <text evidence="4">The sequence shown here is derived from an EMBL/GenBank/DDBJ whole genome shotgun (WGS) entry which is preliminary data.</text>
</comment>
<protein>
    <submittedName>
        <fullName evidence="4">Uncharacterized protein</fullName>
    </submittedName>
</protein>
<feature type="transmembrane region" description="Helical" evidence="2">
    <location>
        <begin position="28"/>
        <end position="46"/>
    </location>
</feature>
<evidence type="ECO:0000256" key="2">
    <source>
        <dbReference type="SAM" id="Phobius"/>
    </source>
</evidence>
<evidence type="ECO:0000256" key="1">
    <source>
        <dbReference type="SAM" id="Coils"/>
    </source>
</evidence>
<reference evidence="4" key="2">
    <citation type="submission" date="2021-07" db="EMBL/GenBank/DDBJ databases">
        <authorList>
            <person name="Fletcher K."/>
        </authorList>
    </citation>
    <scope>NUCLEOTIDE SEQUENCE</scope>
    <source>
        <strain evidence="4">SF5</strain>
    </source>
</reference>
<dbReference type="RefSeq" id="XP_067818251.1">
    <property type="nucleotide sequence ID" value="XM_067958445.1"/>
</dbReference>
<keyword evidence="2" id="KW-0812">Transmembrane</keyword>
<dbReference type="GeneID" id="94344116"/>
<dbReference type="EMBL" id="SHOA02000016">
    <property type="protein sequence ID" value="TDH68752.1"/>
    <property type="molecule type" value="Genomic_DNA"/>
</dbReference>
<accession>A0A976FL23</accession>
<evidence type="ECO:0000313" key="3">
    <source>
        <dbReference type="EMBL" id="TDH68594.1"/>
    </source>
</evidence>
<name>A0A976FL23_BRELC</name>
<evidence type="ECO:0000313" key="4">
    <source>
        <dbReference type="EMBL" id="TDH68752.1"/>
    </source>
</evidence>
<dbReference type="AlphaFoldDB" id="A0A976FL23"/>
<keyword evidence="2" id="KW-1133">Transmembrane helix</keyword>
<evidence type="ECO:0000313" key="5">
    <source>
        <dbReference type="Proteomes" id="UP000294530"/>
    </source>
</evidence>
<dbReference type="KEGG" id="blac:94344116"/>
<dbReference type="Proteomes" id="UP000294530">
    <property type="component" value="Unassembled WGS sequence"/>
</dbReference>
<keyword evidence="5" id="KW-1185">Reference proteome</keyword>
<proteinExistence type="predicted"/>
<gene>
    <name evidence="4" type="ORF">CCR75_000337</name>
    <name evidence="3" type="ORF">CCR75_009634</name>
</gene>